<dbReference type="AlphaFoldDB" id="A0A143HD92"/>
<dbReference type="EMBL" id="CP014806">
    <property type="protein sequence ID" value="AMW99456.1"/>
    <property type="molecule type" value="Genomic_DNA"/>
</dbReference>
<reference evidence="2 3" key="1">
    <citation type="journal article" date="2016" name="Genome Announc.">
        <title>Whole-Genome Sequence of Rummeliibacillus stabekisii Strain PP9 Isolated from Antarctic Soil.</title>
        <authorList>
            <person name="da Mota F.F."/>
            <person name="Vollu R.E."/>
            <person name="Jurelevicius D."/>
            <person name="Seldin L."/>
        </authorList>
    </citation>
    <scope>NUCLEOTIDE SEQUENCE [LARGE SCALE GENOMIC DNA]</scope>
    <source>
        <strain evidence="2 3">PP9</strain>
    </source>
</reference>
<evidence type="ECO:0000313" key="2">
    <source>
        <dbReference type="EMBL" id="AMW99456.1"/>
    </source>
</evidence>
<protein>
    <recommendedName>
        <fullName evidence="1">YpoC-like domain-containing protein</fullName>
    </recommendedName>
</protein>
<dbReference type="KEGG" id="rst:ATY39_08320"/>
<dbReference type="Proteomes" id="UP000076021">
    <property type="component" value="Chromosome"/>
</dbReference>
<dbReference type="InterPro" id="IPR048427">
    <property type="entry name" value="YpoC"/>
</dbReference>
<accession>A0A143HD92</accession>
<name>A0A143HD92_9BACL</name>
<feature type="domain" description="YpoC-like" evidence="1">
    <location>
        <begin position="12"/>
        <end position="113"/>
    </location>
</feature>
<evidence type="ECO:0000259" key="1">
    <source>
        <dbReference type="Pfam" id="PF21747"/>
    </source>
</evidence>
<dbReference type="Pfam" id="PF21747">
    <property type="entry name" value="YpoC"/>
    <property type="match status" value="1"/>
</dbReference>
<dbReference type="RefSeq" id="WP_066788428.1">
    <property type="nucleotide sequence ID" value="NZ_CP014806.1"/>
</dbReference>
<sequence length="116" mass="13814">MIECKKEAIEKDRVDEWFQQWLTLEKKIHATHSKRENAKAYMLEAILLYEGFIIQASKTSEQQLINETYEVLPINGLERLAFIKNRPGQYACYRQLDELFGETKKRCARLRLKYAK</sequence>
<dbReference type="STRING" id="241244.ATY39_08320"/>
<gene>
    <name evidence="2" type="ORF">ATY39_08320</name>
</gene>
<proteinExistence type="predicted"/>
<evidence type="ECO:0000313" key="3">
    <source>
        <dbReference type="Proteomes" id="UP000076021"/>
    </source>
</evidence>
<keyword evidence="3" id="KW-1185">Reference proteome</keyword>
<organism evidence="2 3">
    <name type="scientific">Rummeliibacillus stabekisii</name>
    <dbReference type="NCBI Taxonomy" id="241244"/>
    <lineage>
        <taxon>Bacteria</taxon>
        <taxon>Bacillati</taxon>
        <taxon>Bacillota</taxon>
        <taxon>Bacilli</taxon>
        <taxon>Bacillales</taxon>
        <taxon>Caryophanaceae</taxon>
        <taxon>Rummeliibacillus</taxon>
    </lineage>
</organism>
<reference evidence="3" key="2">
    <citation type="submission" date="2016-03" db="EMBL/GenBank/DDBJ databases">
        <authorList>
            <person name="Ploux O."/>
        </authorList>
    </citation>
    <scope>NUCLEOTIDE SEQUENCE [LARGE SCALE GENOMIC DNA]</scope>
    <source>
        <strain evidence="3">PP9</strain>
    </source>
</reference>
<dbReference type="OrthoDB" id="2360594at2"/>